<protein>
    <recommendedName>
        <fullName evidence="5">Aminopeptidase N</fullName>
        <ecNumber evidence="4">3.4.11.2</ecNumber>
    </recommendedName>
    <alternativeName>
        <fullName evidence="12">Alanine aminopeptidase</fullName>
    </alternativeName>
    <alternativeName>
        <fullName evidence="13">Lysyl aminopeptidase</fullName>
    </alternativeName>
</protein>
<evidence type="ECO:0000256" key="3">
    <source>
        <dbReference type="ARBA" id="ARBA00010136"/>
    </source>
</evidence>
<dbReference type="PRINTS" id="PR00756">
    <property type="entry name" value="ALADIPTASE"/>
</dbReference>
<dbReference type="CDD" id="cd09602">
    <property type="entry name" value="M1_APN"/>
    <property type="match status" value="1"/>
</dbReference>
<keyword evidence="18" id="KW-1185">Reference proteome</keyword>
<dbReference type="PANTHER" id="PTHR11533:SF174">
    <property type="entry name" value="PUROMYCIN-SENSITIVE AMINOPEPTIDASE-RELATED"/>
    <property type="match status" value="1"/>
</dbReference>
<keyword evidence="9" id="KW-0378">Hydrolase</keyword>
<evidence type="ECO:0000256" key="11">
    <source>
        <dbReference type="ARBA" id="ARBA00023049"/>
    </source>
</evidence>
<keyword evidence="6 17" id="KW-0031">Aminopeptidase</keyword>
<keyword evidence="11" id="KW-0482">Metalloprotease</keyword>
<gene>
    <name evidence="17" type="primary">pepN_2</name>
    <name evidence="17" type="ORF">GCM10010430_13090</name>
</gene>
<evidence type="ECO:0000256" key="2">
    <source>
        <dbReference type="ARBA" id="ARBA00001947"/>
    </source>
</evidence>
<keyword evidence="7" id="KW-0645">Protease</keyword>
<dbReference type="InterPro" id="IPR042097">
    <property type="entry name" value="Aminopeptidase_N-like_N_sf"/>
</dbReference>
<evidence type="ECO:0000256" key="9">
    <source>
        <dbReference type="ARBA" id="ARBA00022801"/>
    </source>
</evidence>
<dbReference type="GO" id="GO:0004177">
    <property type="term" value="F:aminopeptidase activity"/>
    <property type="evidence" value="ECO:0007669"/>
    <property type="project" value="UniProtKB-KW"/>
</dbReference>
<evidence type="ECO:0000256" key="7">
    <source>
        <dbReference type="ARBA" id="ARBA00022670"/>
    </source>
</evidence>
<dbReference type="RefSeq" id="WP_344635255.1">
    <property type="nucleotide sequence ID" value="NZ_BAAATR010000004.1"/>
</dbReference>
<dbReference type="PANTHER" id="PTHR11533">
    <property type="entry name" value="PROTEASE M1 ZINC METALLOPROTEASE"/>
    <property type="match status" value="1"/>
</dbReference>
<name>A0ABP5QHZ2_9ACTN</name>
<reference evidence="18" key="1">
    <citation type="journal article" date="2019" name="Int. J. Syst. Evol. Microbiol.">
        <title>The Global Catalogue of Microorganisms (GCM) 10K type strain sequencing project: providing services to taxonomists for standard genome sequencing and annotation.</title>
        <authorList>
            <consortium name="The Broad Institute Genomics Platform"/>
            <consortium name="The Broad Institute Genome Sequencing Center for Infectious Disease"/>
            <person name="Wu L."/>
            <person name="Ma J."/>
        </authorList>
    </citation>
    <scope>NUCLEOTIDE SEQUENCE [LARGE SCALE GENOMIC DNA]</scope>
    <source>
        <strain evidence="18">JCM 7356</strain>
    </source>
</reference>
<keyword evidence="8" id="KW-0479">Metal-binding</keyword>
<evidence type="ECO:0000259" key="16">
    <source>
        <dbReference type="Pfam" id="PF17900"/>
    </source>
</evidence>
<dbReference type="InterPro" id="IPR012778">
    <property type="entry name" value="Pept_M1_aminopeptidase"/>
</dbReference>
<dbReference type="InterPro" id="IPR050344">
    <property type="entry name" value="Peptidase_M1_aminopeptidases"/>
</dbReference>
<comment type="catalytic activity">
    <reaction evidence="1">
        <text>Release of an N-terminal amino acid, Xaa-|-Yaa- from a peptide, amide or arylamide. Xaa is preferably Ala, but may be most amino acids including Pro (slow action). When a terminal hydrophobic residue is followed by a prolyl residue, the two may be released as an intact Xaa-Pro dipeptide.</text>
        <dbReference type="EC" id="3.4.11.2"/>
    </reaction>
</comment>
<feature type="domain" description="Peptidase M1 membrane alanine aminopeptidase" evidence="14">
    <location>
        <begin position="234"/>
        <end position="448"/>
    </location>
</feature>
<dbReference type="InterPro" id="IPR045357">
    <property type="entry name" value="Aminopeptidase_N-like_N"/>
</dbReference>
<proteinExistence type="inferred from homology"/>
<evidence type="ECO:0000256" key="12">
    <source>
        <dbReference type="ARBA" id="ARBA00029811"/>
    </source>
</evidence>
<dbReference type="Gene3D" id="2.60.40.1730">
    <property type="entry name" value="tricorn interacting facor f3 domain"/>
    <property type="match status" value="1"/>
</dbReference>
<evidence type="ECO:0000256" key="6">
    <source>
        <dbReference type="ARBA" id="ARBA00022438"/>
    </source>
</evidence>
<comment type="similarity">
    <text evidence="3">Belongs to the peptidase M1 family.</text>
</comment>
<dbReference type="NCBIfam" id="TIGR02412">
    <property type="entry name" value="pepN_strep_liv"/>
    <property type="match status" value="1"/>
</dbReference>
<evidence type="ECO:0000256" key="1">
    <source>
        <dbReference type="ARBA" id="ARBA00000098"/>
    </source>
</evidence>
<dbReference type="EC" id="3.4.11.2" evidence="4"/>
<accession>A0ABP5QHZ2</accession>
<sequence>MPALQRTEARIRARLVQVREYRIDLDLTRGEEVFGSSTVIRFGCAEPGAATFLDLQPAALHRVVLNGRELDPAGLDGNRLELTSLAAENELLVEAEMRYSRVGEGLHRFTDPADGAVYLYATCGPDNAPLVFPCFDQPDLKAPIHLAATAPADWTLVANGAGERTDPAERADADPGEGTARWVFAPTQPISTYLFTVVAGPLHSVHSEHDGIPLGLHARRSLAADLDREAEEIFEVTRASFDRLHELFDERYPFGRYDQAFVPEFNWGAMENPGCVVFREEMLFHSAPTEAERELRAVVIAHEMAHMWFGDLVTMRWWDDLWLNESFAEYLGYRIAAESTRFTGAWTSFGVKRKGWGYDADQRSTTHPIAATGVESLAEAMVNFDGIAYAKGASALRQLVAWLGDEAFFAGINEHFARHRFGNAELAEFLDALAEKSGRDVHGWAERWLRTSGVDTLRLDVRHDGTGRVATAELASDGTRPHRVGIAVYDLRADGALVLRDGFEAEVEPGRPAALPKLTGSARADLLLPNHGDLTWAKIRLDERSWRTVTGSLSRIEDPLVRAVLWENARDLVRDGESAPAEYLDLVETQLPGEDRDTVVDAVLTFARAVLVTEYLAPEERPAAAARLAAVSRRLLARPGIEDGLRVAALRGAIENAVGEEQLDELEAWLADGTPVGELSCELRWAALARLAAEGRADEARIAAELAADPSSSARQGAARAGAARPEPEAKAAAWRQLFTEGALSNHLMTAVAQGFWQSGADELRQEYVRRYFAELPEAAQRGATVARVLGRVLFPAGHTEPETVRLAEECLGREDLTPSLRRVLGDQVDDLLRAVRVRLSGSARLRAR</sequence>
<evidence type="ECO:0000256" key="4">
    <source>
        <dbReference type="ARBA" id="ARBA00012564"/>
    </source>
</evidence>
<evidence type="ECO:0000259" key="14">
    <source>
        <dbReference type="Pfam" id="PF01433"/>
    </source>
</evidence>
<evidence type="ECO:0000313" key="18">
    <source>
        <dbReference type="Proteomes" id="UP001500305"/>
    </source>
</evidence>
<comment type="cofactor">
    <cofactor evidence="2">
        <name>Zn(2+)</name>
        <dbReference type="ChEBI" id="CHEBI:29105"/>
    </cofactor>
</comment>
<comment type="caution">
    <text evidence="17">The sequence shown here is derived from an EMBL/GenBank/DDBJ whole genome shotgun (WGS) entry which is preliminary data.</text>
</comment>
<dbReference type="InterPro" id="IPR027268">
    <property type="entry name" value="Peptidase_M4/M1_CTD_sf"/>
</dbReference>
<dbReference type="Pfam" id="PF17900">
    <property type="entry name" value="Peptidase_M1_N"/>
    <property type="match status" value="1"/>
</dbReference>
<keyword evidence="10" id="KW-0862">Zinc</keyword>
<evidence type="ECO:0000313" key="17">
    <source>
        <dbReference type="EMBL" id="GAA2233773.1"/>
    </source>
</evidence>
<dbReference type="InterPro" id="IPR001930">
    <property type="entry name" value="Peptidase_M1"/>
</dbReference>
<dbReference type="Gene3D" id="1.10.390.10">
    <property type="entry name" value="Neutral Protease Domain 2"/>
    <property type="match status" value="1"/>
</dbReference>
<evidence type="ECO:0000256" key="5">
    <source>
        <dbReference type="ARBA" id="ARBA00015611"/>
    </source>
</evidence>
<feature type="domain" description="Aminopeptidase N-like N-terminal" evidence="16">
    <location>
        <begin position="104"/>
        <end position="194"/>
    </location>
</feature>
<dbReference type="SUPFAM" id="SSF55486">
    <property type="entry name" value="Metalloproteases ('zincins'), catalytic domain"/>
    <property type="match status" value="1"/>
</dbReference>
<evidence type="ECO:0000256" key="13">
    <source>
        <dbReference type="ARBA" id="ARBA00031533"/>
    </source>
</evidence>
<dbReference type="SUPFAM" id="SSF63737">
    <property type="entry name" value="Leukotriene A4 hydrolase N-terminal domain"/>
    <property type="match status" value="1"/>
</dbReference>
<evidence type="ECO:0000256" key="8">
    <source>
        <dbReference type="ARBA" id="ARBA00022723"/>
    </source>
</evidence>
<dbReference type="Pfam" id="PF11838">
    <property type="entry name" value="ERAP1_C"/>
    <property type="match status" value="1"/>
</dbReference>
<dbReference type="Pfam" id="PF01433">
    <property type="entry name" value="Peptidase_M1"/>
    <property type="match status" value="1"/>
</dbReference>
<dbReference type="InterPro" id="IPR024571">
    <property type="entry name" value="ERAP1-like_C_dom"/>
</dbReference>
<evidence type="ECO:0000259" key="15">
    <source>
        <dbReference type="Pfam" id="PF11838"/>
    </source>
</evidence>
<organism evidence="17 18">
    <name type="scientific">Kitasatospora cystarginea</name>
    <dbReference type="NCBI Taxonomy" id="58350"/>
    <lineage>
        <taxon>Bacteria</taxon>
        <taxon>Bacillati</taxon>
        <taxon>Actinomycetota</taxon>
        <taxon>Actinomycetes</taxon>
        <taxon>Kitasatosporales</taxon>
        <taxon>Streptomycetaceae</taxon>
        <taxon>Kitasatospora</taxon>
    </lineage>
</organism>
<dbReference type="EMBL" id="BAAATR010000004">
    <property type="protein sequence ID" value="GAA2233773.1"/>
    <property type="molecule type" value="Genomic_DNA"/>
</dbReference>
<evidence type="ECO:0000256" key="10">
    <source>
        <dbReference type="ARBA" id="ARBA00022833"/>
    </source>
</evidence>
<dbReference type="Proteomes" id="UP001500305">
    <property type="component" value="Unassembled WGS sequence"/>
</dbReference>
<dbReference type="InterPro" id="IPR014782">
    <property type="entry name" value="Peptidase_M1_dom"/>
</dbReference>
<feature type="domain" description="ERAP1-like C-terminal" evidence="15">
    <location>
        <begin position="527"/>
        <end position="832"/>
    </location>
</feature>